<organism evidence="1 2">
    <name type="scientific">Candida viswanathii</name>
    <dbReference type="NCBI Taxonomy" id="5486"/>
    <lineage>
        <taxon>Eukaryota</taxon>
        <taxon>Fungi</taxon>
        <taxon>Dikarya</taxon>
        <taxon>Ascomycota</taxon>
        <taxon>Saccharomycotina</taxon>
        <taxon>Pichiomycetes</taxon>
        <taxon>Debaryomycetaceae</taxon>
        <taxon>Candida/Lodderomyces clade</taxon>
        <taxon>Candida</taxon>
    </lineage>
</organism>
<evidence type="ECO:0000313" key="1">
    <source>
        <dbReference type="EMBL" id="RCK59090.1"/>
    </source>
</evidence>
<reference evidence="1 2" key="1">
    <citation type="submission" date="2018-06" db="EMBL/GenBank/DDBJ databases">
        <title>Whole genome sequencing of Candida tropicalis (genome annotated by CSBL at Korea University).</title>
        <authorList>
            <person name="Ahn J."/>
        </authorList>
    </citation>
    <scope>NUCLEOTIDE SEQUENCE [LARGE SCALE GENOMIC DNA]</scope>
    <source>
        <strain evidence="1 2">ATCC 20962</strain>
    </source>
</reference>
<evidence type="ECO:0008006" key="3">
    <source>
        <dbReference type="Google" id="ProtNLM"/>
    </source>
</evidence>
<dbReference type="AlphaFoldDB" id="A0A367Y0N6"/>
<comment type="caution">
    <text evidence="1">The sequence shown here is derived from an EMBL/GenBank/DDBJ whole genome shotgun (WGS) entry which is preliminary data.</text>
</comment>
<dbReference type="OrthoDB" id="4016968at2759"/>
<protein>
    <recommendedName>
        <fullName evidence="3">F-box domain-containing protein</fullName>
    </recommendedName>
</protein>
<sequence>MSDVDQLKLSVTLQQRINELRLQLAKGKPRNDFNKGIFKLPEELICQVLDYVNQMDIIHLCSTLRVFGKWCKMKLMENIHIYPENKIIYTPKYWYGSRKYLTETNVNMESFQKLVRSTPFGYLPYLKNLEFERSDLVTSYFLDSLVNNNDHCVITIRVHSHLDKAEWISDYQRKVKNKNVILFSRENHELDESQIEAARYLEMRYPTKAKMENYLPLSQNYNTLVSLKLINPPNFTLLEKLRVSQLDLTFPKNTTTKSLKEFSIALTFRK</sequence>
<gene>
    <name evidence="1" type="ORF">Cantr_07943</name>
</gene>
<dbReference type="EMBL" id="QLNQ01000027">
    <property type="protein sequence ID" value="RCK59090.1"/>
    <property type="molecule type" value="Genomic_DNA"/>
</dbReference>
<keyword evidence="2" id="KW-1185">Reference proteome</keyword>
<name>A0A367Y0N6_9ASCO</name>
<evidence type="ECO:0000313" key="2">
    <source>
        <dbReference type="Proteomes" id="UP000253472"/>
    </source>
</evidence>
<dbReference type="Proteomes" id="UP000253472">
    <property type="component" value="Unassembled WGS sequence"/>
</dbReference>
<proteinExistence type="predicted"/>
<accession>A0A367Y0N6</accession>